<evidence type="ECO:0000256" key="4">
    <source>
        <dbReference type="ARBA" id="ARBA00022553"/>
    </source>
</evidence>
<dbReference type="EC" id="2.7.13.3" evidence="3"/>
<dbReference type="Proteomes" id="UP001363460">
    <property type="component" value="Chromosome"/>
</dbReference>
<dbReference type="PROSITE" id="PS50885">
    <property type="entry name" value="HAMP"/>
    <property type="match status" value="1"/>
</dbReference>
<proteinExistence type="predicted"/>
<dbReference type="EMBL" id="CP146369">
    <property type="protein sequence ID" value="WWT53651.1"/>
    <property type="molecule type" value="Genomic_DNA"/>
</dbReference>
<keyword evidence="10 13" id="KW-1133">Transmembrane helix</keyword>
<dbReference type="InterPro" id="IPR003660">
    <property type="entry name" value="HAMP_dom"/>
</dbReference>
<organism evidence="16 17">
    <name type="scientific">Brevundimonas olei</name>
    <dbReference type="NCBI Taxonomy" id="657642"/>
    <lineage>
        <taxon>Bacteria</taxon>
        <taxon>Pseudomonadati</taxon>
        <taxon>Pseudomonadota</taxon>
        <taxon>Alphaproteobacteria</taxon>
        <taxon>Caulobacterales</taxon>
        <taxon>Caulobacteraceae</taxon>
        <taxon>Brevundimonas</taxon>
    </lineage>
</organism>
<evidence type="ECO:0000256" key="6">
    <source>
        <dbReference type="ARBA" id="ARBA00022692"/>
    </source>
</evidence>
<evidence type="ECO:0000256" key="10">
    <source>
        <dbReference type="ARBA" id="ARBA00022989"/>
    </source>
</evidence>
<evidence type="ECO:0000259" key="15">
    <source>
        <dbReference type="PROSITE" id="PS50885"/>
    </source>
</evidence>
<protein>
    <recommendedName>
        <fullName evidence="3">histidine kinase</fullName>
        <ecNumber evidence="3">2.7.13.3</ecNumber>
    </recommendedName>
</protein>
<dbReference type="InterPro" id="IPR004358">
    <property type="entry name" value="Sig_transdc_His_kin-like_C"/>
</dbReference>
<accession>A0ABZ2I9N5</accession>
<keyword evidence="4" id="KW-0597">Phosphoprotein</keyword>
<dbReference type="SUPFAM" id="SSF55874">
    <property type="entry name" value="ATPase domain of HSP90 chaperone/DNA topoisomerase II/histidine kinase"/>
    <property type="match status" value="1"/>
</dbReference>
<dbReference type="InterPro" id="IPR003594">
    <property type="entry name" value="HATPase_dom"/>
</dbReference>
<feature type="transmembrane region" description="Helical" evidence="13">
    <location>
        <begin position="144"/>
        <end position="171"/>
    </location>
</feature>
<dbReference type="InterPro" id="IPR036097">
    <property type="entry name" value="HisK_dim/P_sf"/>
</dbReference>
<dbReference type="SMART" id="SM00388">
    <property type="entry name" value="HisKA"/>
    <property type="match status" value="1"/>
</dbReference>
<name>A0ABZ2I9N5_9CAUL</name>
<dbReference type="Gene3D" id="1.10.287.130">
    <property type="match status" value="1"/>
</dbReference>
<dbReference type="Pfam" id="PF02518">
    <property type="entry name" value="HATPase_c"/>
    <property type="match status" value="1"/>
</dbReference>
<keyword evidence="5" id="KW-0808">Transferase</keyword>
<keyword evidence="12 13" id="KW-0472">Membrane</keyword>
<keyword evidence="11" id="KW-0902">Two-component regulatory system</keyword>
<reference evidence="16 17" key="1">
    <citation type="submission" date="2024-02" db="EMBL/GenBank/DDBJ databases">
        <title>Distribution and functional of Brevundimonas-related endobacteria within Verticillium dahliae.</title>
        <authorList>
            <person name="Zeng H."/>
        </authorList>
    </citation>
    <scope>NUCLEOTIDE SEQUENCE [LARGE SCALE GENOMIC DNA]</scope>
    <source>
        <strain evidence="16 17">TRM 44200</strain>
    </source>
</reference>
<dbReference type="InterPro" id="IPR036890">
    <property type="entry name" value="HATPase_C_sf"/>
</dbReference>
<keyword evidence="8" id="KW-0418">Kinase</keyword>
<dbReference type="PANTHER" id="PTHR45436">
    <property type="entry name" value="SENSOR HISTIDINE KINASE YKOH"/>
    <property type="match status" value="1"/>
</dbReference>
<comment type="catalytic activity">
    <reaction evidence="1">
        <text>ATP + protein L-histidine = ADP + protein N-phospho-L-histidine.</text>
        <dbReference type="EC" id="2.7.13.3"/>
    </reaction>
</comment>
<keyword evidence="6 13" id="KW-0812">Transmembrane</keyword>
<dbReference type="InterPro" id="IPR005467">
    <property type="entry name" value="His_kinase_dom"/>
</dbReference>
<feature type="domain" description="Histidine kinase" evidence="14">
    <location>
        <begin position="232"/>
        <end position="433"/>
    </location>
</feature>
<dbReference type="RefSeq" id="WP_338575522.1">
    <property type="nucleotide sequence ID" value="NZ_CP146369.1"/>
</dbReference>
<comment type="subcellular location">
    <subcellularLocation>
        <location evidence="2">Membrane</location>
        <topology evidence="2">Multi-pass membrane protein</topology>
    </subcellularLocation>
</comment>
<evidence type="ECO:0000313" key="17">
    <source>
        <dbReference type="Proteomes" id="UP001363460"/>
    </source>
</evidence>
<dbReference type="Gene3D" id="3.30.565.10">
    <property type="entry name" value="Histidine kinase-like ATPase, C-terminal domain"/>
    <property type="match status" value="1"/>
</dbReference>
<dbReference type="CDD" id="cd00082">
    <property type="entry name" value="HisKA"/>
    <property type="match status" value="1"/>
</dbReference>
<dbReference type="Pfam" id="PF08521">
    <property type="entry name" value="2CSK_N"/>
    <property type="match status" value="1"/>
</dbReference>
<evidence type="ECO:0000256" key="9">
    <source>
        <dbReference type="ARBA" id="ARBA00022840"/>
    </source>
</evidence>
<dbReference type="PRINTS" id="PR00344">
    <property type="entry name" value="BCTRLSENSOR"/>
</dbReference>
<evidence type="ECO:0000313" key="16">
    <source>
        <dbReference type="EMBL" id="WWT53651.1"/>
    </source>
</evidence>
<dbReference type="InterPro" id="IPR003661">
    <property type="entry name" value="HisK_dim/P_dom"/>
</dbReference>
<keyword evidence="7" id="KW-0547">Nucleotide-binding</keyword>
<evidence type="ECO:0000256" key="13">
    <source>
        <dbReference type="SAM" id="Phobius"/>
    </source>
</evidence>
<dbReference type="SMART" id="SM00387">
    <property type="entry name" value="HATPase_c"/>
    <property type="match status" value="1"/>
</dbReference>
<dbReference type="PANTHER" id="PTHR45436:SF14">
    <property type="entry name" value="SENSOR PROTEIN QSEC"/>
    <property type="match status" value="1"/>
</dbReference>
<dbReference type="InterPro" id="IPR013727">
    <property type="entry name" value="2CSK_N"/>
</dbReference>
<sequence length="447" mass="48487">MKSIRFRLFATLALVTALVWGGAVLWAEVHTRAEVQQVLDSRLMESARMVSSMMRAGDVRPVIQASETKAGHVYDRQLSCQIWSMDGQLLGRSQSAPVEQLSGGEDGFSEREIRGERWRVYTVSDPQAGFRVMVGDNLAVREHLVGSVVTGLIGPAVLGLAALGALIWWSVGRGLAPVRQMTDALSARDADDLAPIDVSHGARELQPFVLALNELIGRLGAARRREAEFTAAAAHELRTPLAGLRIQAQIAAATDDPSIRRHALEQIQSSVDRTARLVAGLLALAREDETPIRDENRRLITLRRAFPAAVSDERVQFFGEDGILYVDPVRFGAAADNLLANARRHADKRIRIGLEMTLRPPRLVVEDDGAGTAADELSRLGQRFFRGAGGRHEGAGLGLSIVLATIKAHGGEVRFLNSPLGGLRVELLLDRINIRSAGSGGEGRKPD</sequence>
<evidence type="ECO:0000256" key="2">
    <source>
        <dbReference type="ARBA" id="ARBA00004141"/>
    </source>
</evidence>
<gene>
    <name evidence="16" type="ORF">V8J38_10310</name>
</gene>
<evidence type="ECO:0000256" key="3">
    <source>
        <dbReference type="ARBA" id="ARBA00012438"/>
    </source>
</evidence>
<evidence type="ECO:0000256" key="12">
    <source>
        <dbReference type="ARBA" id="ARBA00023136"/>
    </source>
</evidence>
<feature type="domain" description="HAMP" evidence="15">
    <location>
        <begin position="172"/>
        <end position="224"/>
    </location>
</feature>
<keyword evidence="17" id="KW-1185">Reference proteome</keyword>
<dbReference type="GO" id="GO:0005524">
    <property type="term" value="F:ATP binding"/>
    <property type="evidence" value="ECO:0007669"/>
    <property type="project" value="UniProtKB-KW"/>
</dbReference>
<evidence type="ECO:0000256" key="5">
    <source>
        <dbReference type="ARBA" id="ARBA00022679"/>
    </source>
</evidence>
<evidence type="ECO:0000256" key="11">
    <source>
        <dbReference type="ARBA" id="ARBA00023012"/>
    </source>
</evidence>
<dbReference type="PROSITE" id="PS50109">
    <property type="entry name" value="HIS_KIN"/>
    <property type="match status" value="1"/>
</dbReference>
<dbReference type="InterPro" id="IPR050428">
    <property type="entry name" value="TCS_sensor_his_kinase"/>
</dbReference>
<keyword evidence="9 16" id="KW-0067">ATP-binding</keyword>
<dbReference type="Pfam" id="PF00512">
    <property type="entry name" value="HisKA"/>
    <property type="match status" value="1"/>
</dbReference>
<evidence type="ECO:0000256" key="8">
    <source>
        <dbReference type="ARBA" id="ARBA00022777"/>
    </source>
</evidence>
<evidence type="ECO:0000259" key="14">
    <source>
        <dbReference type="PROSITE" id="PS50109"/>
    </source>
</evidence>
<evidence type="ECO:0000256" key="7">
    <source>
        <dbReference type="ARBA" id="ARBA00022741"/>
    </source>
</evidence>
<evidence type="ECO:0000256" key="1">
    <source>
        <dbReference type="ARBA" id="ARBA00000085"/>
    </source>
</evidence>
<dbReference type="SUPFAM" id="SSF47384">
    <property type="entry name" value="Homodimeric domain of signal transducing histidine kinase"/>
    <property type="match status" value="1"/>
</dbReference>